<feature type="domain" description="Moybdenum cofactor oxidoreductase dimerisation" evidence="1">
    <location>
        <begin position="13"/>
        <end position="106"/>
    </location>
</feature>
<dbReference type="InterPro" id="IPR005066">
    <property type="entry name" value="MoCF_OxRdtse_dimer"/>
</dbReference>
<reference evidence="2 3" key="1">
    <citation type="submission" date="2023-10" db="EMBL/GenBank/DDBJ databases">
        <title>Novel methanotroph of the genus Methylocapsa from a subarctic wetland.</title>
        <authorList>
            <person name="Belova S.E."/>
            <person name="Oshkin I.Y."/>
            <person name="Miroshnikov K."/>
            <person name="Dedysh S.N."/>
        </authorList>
    </citation>
    <scope>NUCLEOTIDE SEQUENCE [LARGE SCALE GENOMIC DNA]</scope>
    <source>
        <strain evidence="2 3">RX1</strain>
    </source>
</reference>
<evidence type="ECO:0000313" key="2">
    <source>
        <dbReference type="EMBL" id="WOJ89055.1"/>
    </source>
</evidence>
<organism evidence="2 3">
    <name type="scientific">Methylocapsa polymorpha</name>
    <dbReference type="NCBI Taxonomy" id="3080828"/>
    <lineage>
        <taxon>Bacteria</taxon>
        <taxon>Pseudomonadati</taxon>
        <taxon>Pseudomonadota</taxon>
        <taxon>Alphaproteobacteria</taxon>
        <taxon>Hyphomicrobiales</taxon>
        <taxon>Beijerinckiaceae</taxon>
        <taxon>Methylocapsa</taxon>
    </lineage>
</organism>
<dbReference type="RefSeq" id="WP_407338496.1">
    <property type="nucleotide sequence ID" value="NZ_CP136862.1"/>
</dbReference>
<accession>A0ABZ0HRS1</accession>
<sequence>MKLAPVTRMSPRSFITNISSGDKSPVGAPTQARGVAFGGDSGVARLDLSIDGGKSWRPTQLGKDEGKYGFRQWRTQFILPTRGKHTLMIRYVNSNGEAQPNFPIWSPEDAAAIVDYLARIKGSPDCRLDNPGNWDPLPPSPGRPTNRLFEINCLPGRVF</sequence>
<keyword evidence="3" id="KW-1185">Reference proteome</keyword>
<dbReference type="InterPro" id="IPR014756">
    <property type="entry name" value="Ig_E-set"/>
</dbReference>
<dbReference type="SUPFAM" id="SSF81296">
    <property type="entry name" value="E set domains"/>
    <property type="match status" value="1"/>
</dbReference>
<dbReference type="Proteomes" id="UP001626536">
    <property type="component" value="Chromosome"/>
</dbReference>
<dbReference type="EMBL" id="CP136862">
    <property type="protein sequence ID" value="WOJ89055.1"/>
    <property type="molecule type" value="Genomic_DNA"/>
</dbReference>
<evidence type="ECO:0000259" key="1">
    <source>
        <dbReference type="Pfam" id="PF03404"/>
    </source>
</evidence>
<proteinExistence type="predicted"/>
<protein>
    <recommendedName>
        <fullName evidence="1">Moybdenum cofactor oxidoreductase dimerisation domain-containing protein</fullName>
    </recommendedName>
</protein>
<dbReference type="Gene3D" id="2.60.40.650">
    <property type="match status" value="1"/>
</dbReference>
<dbReference type="Pfam" id="PF03404">
    <property type="entry name" value="Mo-co_dimer"/>
    <property type="match status" value="1"/>
</dbReference>
<gene>
    <name evidence="2" type="ORF">RZS28_14770</name>
</gene>
<name>A0ABZ0HRS1_9HYPH</name>
<evidence type="ECO:0000313" key="3">
    <source>
        <dbReference type="Proteomes" id="UP001626536"/>
    </source>
</evidence>